<dbReference type="PROSITE" id="PS50888">
    <property type="entry name" value="BHLH"/>
    <property type="match status" value="1"/>
</dbReference>
<feature type="compositionally biased region" description="Acidic residues" evidence="1">
    <location>
        <begin position="300"/>
        <end position="309"/>
    </location>
</feature>
<sequence length="309" mass="34307">MNFSAYPRIADYDYSPLQDNMSYQDQFDTSYVNDAYTTSPTYSSNTFFDSDPFFERPLTSIEMQAGFPPKSQGFDNATLPATGISTTNGVPAFRQPFVPGPLGTIEQYPSGFSLNPTSLESNKSAYFSPETQNSSRTPSLCGEAQPQQAQSPSLSPHLLKRESPASPASISEESTPKRPQRKRGRPRLDRNATETPSSSSSTAKCQRSGRLPHNQVERKYREGLNLELERLRKAVPTLPQSDEASVMGQPKPSKAMVLSSAIEYIRRIEEERDALKEENDRLKMGQPGSGEPKSWSTGEDPLDDFLMDP</sequence>
<evidence type="ECO:0000259" key="2">
    <source>
        <dbReference type="PROSITE" id="PS50888"/>
    </source>
</evidence>
<feature type="compositionally biased region" description="Low complexity" evidence="1">
    <location>
        <begin position="144"/>
        <end position="157"/>
    </location>
</feature>
<dbReference type="AlphaFoldDB" id="A0A9W9CLW4"/>
<gene>
    <name evidence="3" type="ORF">N0V83_006099</name>
</gene>
<dbReference type="SUPFAM" id="SSF47459">
    <property type="entry name" value="HLH, helix-loop-helix DNA-binding domain"/>
    <property type="match status" value="1"/>
</dbReference>
<dbReference type="OrthoDB" id="2133190at2759"/>
<feature type="compositionally biased region" description="Polar residues" evidence="1">
    <location>
        <begin position="121"/>
        <end position="138"/>
    </location>
</feature>
<feature type="compositionally biased region" description="Low complexity" evidence="1">
    <location>
        <begin position="164"/>
        <end position="173"/>
    </location>
</feature>
<dbReference type="InterPro" id="IPR052099">
    <property type="entry name" value="Regulatory_TF_Diverse"/>
</dbReference>
<evidence type="ECO:0000313" key="3">
    <source>
        <dbReference type="EMBL" id="KAJ4369017.1"/>
    </source>
</evidence>
<protein>
    <recommendedName>
        <fullName evidence="2">BHLH domain-containing protein</fullName>
    </recommendedName>
</protein>
<keyword evidence="4" id="KW-1185">Reference proteome</keyword>
<dbReference type="SMART" id="SM00353">
    <property type="entry name" value="HLH"/>
    <property type="match status" value="1"/>
</dbReference>
<dbReference type="PANTHER" id="PTHR47336">
    <property type="entry name" value="TRANSCRIPTION FACTOR HMS1-RELATED"/>
    <property type="match status" value="1"/>
</dbReference>
<dbReference type="Pfam" id="PF00010">
    <property type="entry name" value="HLH"/>
    <property type="match status" value="1"/>
</dbReference>
<evidence type="ECO:0000256" key="1">
    <source>
        <dbReference type="SAM" id="MobiDB-lite"/>
    </source>
</evidence>
<feature type="domain" description="BHLH" evidence="2">
    <location>
        <begin position="208"/>
        <end position="268"/>
    </location>
</feature>
<organism evidence="3 4">
    <name type="scientific">Neocucurbitaria cava</name>
    <dbReference type="NCBI Taxonomy" id="798079"/>
    <lineage>
        <taxon>Eukaryota</taxon>
        <taxon>Fungi</taxon>
        <taxon>Dikarya</taxon>
        <taxon>Ascomycota</taxon>
        <taxon>Pezizomycotina</taxon>
        <taxon>Dothideomycetes</taxon>
        <taxon>Pleosporomycetidae</taxon>
        <taxon>Pleosporales</taxon>
        <taxon>Pleosporineae</taxon>
        <taxon>Cucurbitariaceae</taxon>
        <taxon>Neocucurbitaria</taxon>
    </lineage>
</organism>
<dbReference type="Proteomes" id="UP001140560">
    <property type="component" value="Unassembled WGS sequence"/>
</dbReference>
<dbReference type="CDD" id="cd11395">
    <property type="entry name" value="bHLHzip_SREBP_like"/>
    <property type="match status" value="1"/>
</dbReference>
<dbReference type="PANTHER" id="PTHR47336:SF2">
    <property type="entry name" value="TRANSCRIPTION FACTOR HMS1-RELATED"/>
    <property type="match status" value="1"/>
</dbReference>
<accession>A0A9W9CLW4</accession>
<dbReference type="InterPro" id="IPR011598">
    <property type="entry name" value="bHLH_dom"/>
</dbReference>
<evidence type="ECO:0000313" key="4">
    <source>
        <dbReference type="Proteomes" id="UP001140560"/>
    </source>
</evidence>
<dbReference type="GO" id="GO:0046983">
    <property type="term" value="F:protein dimerization activity"/>
    <property type="evidence" value="ECO:0007669"/>
    <property type="project" value="InterPro"/>
</dbReference>
<name>A0A9W9CLW4_9PLEO</name>
<dbReference type="EMBL" id="JAPEUY010000010">
    <property type="protein sequence ID" value="KAJ4369017.1"/>
    <property type="molecule type" value="Genomic_DNA"/>
</dbReference>
<reference evidence="3" key="1">
    <citation type="submission" date="2022-10" db="EMBL/GenBank/DDBJ databases">
        <title>Tapping the CABI collections for fungal endophytes: first genome assemblies for Collariella, Neodidymelliopsis, Ascochyta clinopodiicola, Didymella pomorum, Didymosphaeria variabile, Neocosmospora piperis and Neocucurbitaria cava.</title>
        <authorList>
            <person name="Hill R."/>
        </authorList>
    </citation>
    <scope>NUCLEOTIDE SEQUENCE</scope>
    <source>
        <strain evidence="3">IMI 356814</strain>
    </source>
</reference>
<dbReference type="InterPro" id="IPR036638">
    <property type="entry name" value="HLH_DNA-bd_sf"/>
</dbReference>
<proteinExistence type="predicted"/>
<feature type="region of interest" description="Disordered" evidence="1">
    <location>
        <begin position="276"/>
        <end position="309"/>
    </location>
</feature>
<comment type="caution">
    <text evidence="3">The sequence shown here is derived from an EMBL/GenBank/DDBJ whole genome shotgun (WGS) entry which is preliminary data.</text>
</comment>
<dbReference type="Gene3D" id="4.10.280.10">
    <property type="entry name" value="Helix-loop-helix DNA-binding domain"/>
    <property type="match status" value="1"/>
</dbReference>
<feature type="region of interest" description="Disordered" evidence="1">
    <location>
        <begin position="121"/>
        <end position="218"/>
    </location>
</feature>